<feature type="transmembrane region" description="Helical" evidence="6">
    <location>
        <begin position="302"/>
        <end position="325"/>
    </location>
</feature>
<evidence type="ECO:0000256" key="5">
    <source>
        <dbReference type="ARBA" id="ARBA00023136"/>
    </source>
</evidence>
<evidence type="ECO:0000256" key="2">
    <source>
        <dbReference type="ARBA" id="ARBA00022448"/>
    </source>
</evidence>
<keyword evidence="9" id="KW-1185">Reference proteome</keyword>
<comment type="subcellular location">
    <subcellularLocation>
        <location evidence="1">Cell membrane</location>
        <topology evidence="1">Multi-pass membrane protein</topology>
    </subcellularLocation>
</comment>
<protein>
    <submittedName>
        <fullName evidence="8">MFS transporter</fullName>
    </submittedName>
</protein>
<dbReference type="EMBL" id="CP119108">
    <property type="protein sequence ID" value="WEG09029.1"/>
    <property type="molecule type" value="Genomic_DNA"/>
</dbReference>
<accession>A0ABY8BXX4</accession>
<feature type="transmembrane region" description="Helical" evidence="6">
    <location>
        <begin position="160"/>
        <end position="184"/>
    </location>
</feature>
<feature type="domain" description="Major facilitator superfamily (MFS) profile" evidence="7">
    <location>
        <begin position="26"/>
        <end position="553"/>
    </location>
</feature>
<feature type="transmembrane region" description="Helical" evidence="6">
    <location>
        <begin position="365"/>
        <end position="384"/>
    </location>
</feature>
<feature type="transmembrane region" description="Helical" evidence="6">
    <location>
        <begin position="530"/>
        <end position="550"/>
    </location>
</feature>
<dbReference type="InterPro" id="IPR020846">
    <property type="entry name" value="MFS_dom"/>
</dbReference>
<feature type="transmembrane region" description="Helical" evidence="6">
    <location>
        <begin position="67"/>
        <end position="85"/>
    </location>
</feature>
<feature type="transmembrane region" description="Helical" evidence="6">
    <location>
        <begin position="443"/>
        <end position="471"/>
    </location>
</feature>
<evidence type="ECO:0000313" key="9">
    <source>
        <dbReference type="Proteomes" id="UP001214553"/>
    </source>
</evidence>
<dbReference type="PANTHER" id="PTHR42718">
    <property type="entry name" value="MAJOR FACILITATOR SUPERFAMILY MULTIDRUG TRANSPORTER MFSC"/>
    <property type="match status" value="1"/>
</dbReference>
<name>A0ABY8BXX4_9MICO</name>
<dbReference type="Gene3D" id="1.20.1250.20">
    <property type="entry name" value="MFS general substrate transporter like domains"/>
    <property type="match status" value="2"/>
</dbReference>
<reference evidence="8 9" key="1">
    <citation type="submission" date="2023-03" db="EMBL/GenBank/DDBJ databases">
        <title>Genome sequence of Microbacterium sp. KACC 23027.</title>
        <authorList>
            <person name="Kim S."/>
            <person name="Heo J."/>
            <person name="Kwon S.-W."/>
        </authorList>
    </citation>
    <scope>NUCLEOTIDE SEQUENCE [LARGE SCALE GENOMIC DNA]</scope>
    <source>
        <strain evidence="8 9">KACC 23027</strain>
    </source>
</reference>
<keyword evidence="3 6" id="KW-0812">Transmembrane</keyword>
<evidence type="ECO:0000256" key="4">
    <source>
        <dbReference type="ARBA" id="ARBA00022989"/>
    </source>
</evidence>
<feature type="transmembrane region" description="Helical" evidence="6">
    <location>
        <begin position="196"/>
        <end position="215"/>
    </location>
</feature>
<evidence type="ECO:0000259" key="7">
    <source>
        <dbReference type="PROSITE" id="PS50850"/>
    </source>
</evidence>
<feature type="transmembrane region" description="Helical" evidence="6">
    <location>
        <begin position="337"/>
        <end position="358"/>
    </location>
</feature>
<dbReference type="Pfam" id="PF07690">
    <property type="entry name" value="MFS_1"/>
    <property type="match status" value="1"/>
</dbReference>
<sequence length="562" mass="58001">MVEATVEGSAGSPARSPLSQARTRATLVTAFLAVTLAQIVNALPGALNGTFQVQFHNGGVAISNAELTWISTAFMIPLVCFELTFGMLGDRFGRRRLLFVGAALVVIGTIIDASAPLSAVWVMWIGRIFDGLGAGILFPISLSLATSVSTTTAARARNIAAWTGFLSLGAVIAPLLGGFTASAFTSLNADGTVAFPGWRIAFLVTAVIAAVVFVCNFRSQESKAPTGKRVDVPGQITLALGLIALLTATAQGSDALVGYGNPWVIAGFVAGGLLLVAFVVIELRSDAPLLHLSVFKNRSFAVASIVAVVGMFAFLTYCFSMSIWTTGLQQNPAWVNGVLMVFVQAPAFLLIPLTGILIHRVSPRWLLTIGCALMAVGCYWYATLPLANADHSLPSWTVYILPSLLVGLGFWLVIGSITAAAVNTVPPAQEGLASAATNMFRDLGFSLGPIVGAAIAFGIGATVFSGAFAGIATSLGLPAEMVAQLSHVPPMGFLSSAELQQAVGGVAGDAAVNQVLGAASDALGEGFQGAFLVAGIAATVAMLAAFFGLFRTKASVTVETQL</sequence>
<feature type="transmembrane region" description="Helical" evidence="6">
    <location>
        <begin position="396"/>
        <end position="422"/>
    </location>
</feature>
<dbReference type="RefSeq" id="WP_275278353.1">
    <property type="nucleotide sequence ID" value="NZ_CP119108.1"/>
</dbReference>
<feature type="transmembrane region" description="Helical" evidence="6">
    <location>
        <begin position="25"/>
        <end position="47"/>
    </location>
</feature>
<feature type="transmembrane region" description="Helical" evidence="6">
    <location>
        <begin position="236"/>
        <end position="257"/>
    </location>
</feature>
<dbReference type="PANTHER" id="PTHR42718:SF9">
    <property type="entry name" value="MAJOR FACILITATOR SUPERFAMILY MULTIDRUG TRANSPORTER MFSC"/>
    <property type="match status" value="1"/>
</dbReference>
<evidence type="ECO:0000256" key="3">
    <source>
        <dbReference type="ARBA" id="ARBA00022692"/>
    </source>
</evidence>
<feature type="transmembrane region" description="Helical" evidence="6">
    <location>
        <begin position="128"/>
        <end position="148"/>
    </location>
</feature>
<keyword evidence="2" id="KW-0813">Transport</keyword>
<dbReference type="SUPFAM" id="SSF103473">
    <property type="entry name" value="MFS general substrate transporter"/>
    <property type="match status" value="1"/>
</dbReference>
<dbReference type="InterPro" id="IPR036259">
    <property type="entry name" value="MFS_trans_sf"/>
</dbReference>
<organism evidence="8 9">
    <name type="scientific">Microbacterium horticulturae</name>
    <dbReference type="NCBI Taxonomy" id="3028316"/>
    <lineage>
        <taxon>Bacteria</taxon>
        <taxon>Bacillati</taxon>
        <taxon>Actinomycetota</taxon>
        <taxon>Actinomycetes</taxon>
        <taxon>Micrococcales</taxon>
        <taxon>Microbacteriaceae</taxon>
        <taxon>Microbacterium</taxon>
    </lineage>
</organism>
<keyword evidence="4 6" id="KW-1133">Transmembrane helix</keyword>
<dbReference type="InterPro" id="IPR011701">
    <property type="entry name" value="MFS"/>
</dbReference>
<evidence type="ECO:0000313" key="8">
    <source>
        <dbReference type="EMBL" id="WEG09029.1"/>
    </source>
</evidence>
<proteinExistence type="predicted"/>
<gene>
    <name evidence="8" type="ORF">PU630_00255</name>
</gene>
<evidence type="ECO:0000256" key="6">
    <source>
        <dbReference type="SAM" id="Phobius"/>
    </source>
</evidence>
<dbReference type="Proteomes" id="UP001214553">
    <property type="component" value="Chromosome"/>
</dbReference>
<dbReference type="PROSITE" id="PS50850">
    <property type="entry name" value="MFS"/>
    <property type="match status" value="1"/>
</dbReference>
<evidence type="ECO:0000256" key="1">
    <source>
        <dbReference type="ARBA" id="ARBA00004651"/>
    </source>
</evidence>
<feature type="transmembrane region" description="Helical" evidence="6">
    <location>
        <begin position="263"/>
        <end position="281"/>
    </location>
</feature>
<keyword evidence="5 6" id="KW-0472">Membrane</keyword>
<feature type="transmembrane region" description="Helical" evidence="6">
    <location>
        <begin position="97"/>
        <end position="122"/>
    </location>
</feature>